<dbReference type="SMART" id="SM00248">
    <property type="entry name" value="ANK"/>
    <property type="match status" value="5"/>
</dbReference>
<evidence type="ECO:0000256" key="4">
    <source>
        <dbReference type="SAM" id="MobiDB-lite"/>
    </source>
</evidence>
<dbReference type="InterPro" id="IPR002110">
    <property type="entry name" value="Ankyrin_rpt"/>
</dbReference>
<dbReference type="GO" id="GO:0071356">
    <property type="term" value="P:cellular response to tumor necrosis factor"/>
    <property type="evidence" value="ECO:0007669"/>
    <property type="project" value="TreeGrafter"/>
</dbReference>
<dbReference type="GO" id="GO:0005829">
    <property type="term" value="C:cytosol"/>
    <property type="evidence" value="ECO:0007669"/>
    <property type="project" value="TreeGrafter"/>
</dbReference>
<dbReference type="Pfam" id="PF12796">
    <property type="entry name" value="Ank_2"/>
    <property type="match status" value="1"/>
</dbReference>
<feature type="repeat" description="ANK" evidence="3">
    <location>
        <begin position="181"/>
        <end position="213"/>
    </location>
</feature>
<dbReference type="InterPro" id="IPR036770">
    <property type="entry name" value="Ankyrin_rpt-contain_sf"/>
</dbReference>
<feature type="compositionally biased region" description="Polar residues" evidence="4">
    <location>
        <begin position="1"/>
        <end position="16"/>
    </location>
</feature>
<dbReference type="GO" id="GO:0051059">
    <property type="term" value="F:NF-kappaB binding"/>
    <property type="evidence" value="ECO:0007669"/>
    <property type="project" value="TreeGrafter"/>
</dbReference>
<dbReference type="Pfam" id="PF13637">
    <property type="entry name" value="Ank_4"/>
    <property type="match status" value="1"/>
</dbReference>
<name>A0A8K0C6A6_IGNLU</name>
<dbReference type="Proteomes" id="UP000801492">
    <property type="component" value="Unassembled WGS sequence"/>
</dbReference>
<organism evidence="5 6">
    <name type="scientific">Ignelater luminosus</name>
    <name type="common">Cucubano</name>
    <name type="synonym">Pyrophorus luminosus</name>
    <dbReference type="NCBI Taxonomy" id="2038154"/>
    <lineage>
        <taxon>Eukaryota</taxon>
        <taxon>Metazoa</taxon>
        <taxon>Ecdysozoa</taxon>
        <taxon>Arthropoda</taxon>
        <taxon>Hexapoda</taxon>
        <taxon>Insecta</taxon>
        <taxon>Pterygota</taxon>
        <taxon>Neoptera</taxon>
        <taxon>Endopterygota</taxon>
        <taxon>Coleoptera</taxon>
        <taxon>Polyphaga</taxon>
        <taxon>Elateriformia</taxon>
        <taxon>Elateroidea</taxon>
        <taxon>Elateridae</taxon>
        <taxon>Agrypninae</taxon>
        <taxon>Pyrophorini</taxon>
        <taxon>Ignelater</taxon>
    </lineage>
</organism>
<feature type="repeat" description="ANK" evidence="3">
    <location>
        <begin position="266"/>
        <end position="298"/>
    </location>
</feature>
<dbReference type="Gene3D" id="1.25.40.20">
    <property type="entry name" value="Ankyrin repeat-containing domain"/>
    <property type="match status" value="1"/>
</dbReference>
<evidence type="ECO:0000313" key="6">
    <source>
        <dbReference type="Proteomes" id="UP000801492"/>
    </source>
</evidence>
<dbReference type="EMBL" id="VTPC01090701">
    <property type="protein sequence ID" value="KAF2881765.1"/>
    <property type="molecule type" value="Genomic_DNA"/>
</dbReference>
<sequence length="391" mass="43367">MAKQQQKSENIFTDASSKGAGMTDEKYNKLYESSRTDSGFLSGGNLVISGEILSEEIKSEEIEPLTDSGVGDDSVQTNPSHRGESMRLDSGVELGLSESFSSLSLKNPNLNDLSSTKIKEPISPVQIQKPEEQPPWELYYEQDEDGDTQLHAAIVQGFLELVIALIRAAPHPRLLDTQNDDAQSPLHLAVMTGQWRIARWLIVAGAKPCPRNLQGDSPLHICARTGDIQSCKAIADPVTKHERDALALSYPIQNYQPCDFEQWNYEGKTCVHVAALHGHIDVLRHLVWYGADINAREGTSGFTALNYALQGRDEEMTQFLLADQKLNPTVLTYGRKSVLQLGYQMPSNLAEALRLRGVPSPYSSDEEYDDDSEDELNYENIYQSSIIHASA</sequence>
<feature type="region of interest" description="Disordered" evidence="4">
    <location>
        <begin position="1"/>
        <end position="24"/>
    </location>
</feature>
<dbReference type="PANTHER" id="PTHR46680">
    <property type="entry name" value="NF-KAPPA-B INHIBITOR ALPHA"/>
    <property type="match status" value="1"/>
</dbReference>
<accession>A0A8K0C6A6</accession>
<evidence type="ECO:0000256" key="1">
    <source>
        <dbReference type="ARBA" id="ARBA00022737"/>
    </source>
</evidence>
<evidence type="ECO:0008006" key="7">
    <source>
        <dbReference type="Google" id="ProtNLM"/>
    </source>
</evidence>
<protein>
    <recommendedName>
        <fullName evidence="7">NF-kappa-B inhibitor cactus</fullName>
    </recommendedName>
</protein>
<feature type="repeat" description="ANK" evidence="3">
    <location>
        <begin position="145"/>
        <end position="177"/>
    </location>
</feature>
<dbReference type="OrthoDB" id="20727at2759"/>
<dbReference type="PROSITE" id="PS50088">
    <property type="entry name" value="ANK_REPEAT"/>
    <property type="match status" value="3"/>
</dbReference>
<keyword evidence="6" id="KW-1185">Reference proteome</keyword>
<keyword evidence="2 3" id="KW-0040">ANK repeat</keyword>
<reference evidence="5" key="1">
    <citation type="submission" date="2019-08" db="EMBL/GenBank/DDBJ databases">
        <title>The genome of the North American firefly Photinus pyralis.</title>
        <authorList>
            <consortium name="Photinus pyralis genome working group"/>
            <person name="Fallon T.R."/>
            <person name="Sander Lower S.E."/>
            <person name="Weng J.-K."/>
        </authorList>
    </citation>
    <scope>NUCLEOTIDE SEQUENCE</scope>
    <source>
        <strain evidence="5">TRF0915ILg1</strain>
        <tissue evidence="5">Whole body</tissue>
    </source>
</reference>
<dbReference type="InterPro" id="IPR051070">
    <property type="entry name" value="NF-kappa-B_inhibitor"/>
</dbReference>
<dbReference type="PANTHER" id="PTHR46680:SF3">
    <property type="entry name" value="NF-KAPPA-B INHIBITOR CACTUS"/>
    <property type="match status" value="1"/>
</dbReference>
<evidence type="ECO:0000256" key="2">
    <source>
        <dbReference type="ARBA" id="ARBA00023043"/>
    </source>
</evidence>
<dbReference type="SUPFAM" id="SSF48403">
    <property type="entry name" value="Ankyrin repeat"/>
    <property type="match status" value="1"/>
</dbReference>
<dbReference type="PROSITE" id="PS50297">
    <property type="entry name" value="ANK_REP_REGION"/>
    <property type="match status" value="2"/>
</dbReference>
<comment type="caution">
    <text evidence="5">The sequence shown here is derived from an EMBL/GenBank/DDBJ whole genome shotgun (WGS) entry which is preliminary data.</text>
</comment>
<keyword evidence="1" id="KW-0677">Repeat</keyword>
<evidence type="ECO:0000256" key="3">
    <source>
        <dbReference type="PROSITE-ProRule" id="PRU00023"/>
    </source>
</evidence>
<feature type="region of interest" description="Disordered" evidence="4">
    <location>
        <begin position="58"/>
        <end position="87"/>
    </location>
</feature>
<gene>
    <name evidence="5" type="ORF">ILUMI_24407</name>
</gene>
<proteinExistence type="predicted"/>
<dbReference type="AlphaFoldDB" id="A0A8K0C6A6"/>
<evidence type="ECO:0000313" key="5">
    <source>
        <dbReference type="EMBL" id="KAF2881765.1"/>
    </source>
</evidence>